<protein>
    <submittedName>
        <fullName evidence="1">Uncharacterized protein</fullName>
    </submittedName>
</protein>
<gene>
    <name evidence="1" type="ORF">BCR42DRAFT_426321</name>
</gene>
<name>A0A1X2I2F3_9FUNG</name>
<sequence length="70" mass="7787">MACFYQVFFLQSISHQVNNQLEPLSLGLPFTILLSPVPMSLPYSKNHAYLVNLFSTMNGPTTLPTSLLLS</sequence>
<dbReference type="AlphaFoldDB" id="A0A1X2I2F3"/>
<feature type="non-terminal residue" evidence="1">
    <location>
        <position position="70"/>
    </location>
</feature>
<accession>A0A1X2I2F3</accession>
<evidence type="ECO:0000313" key="2">
    <source>
        <dbReference type="Proteomes" id="UP000193560"/>
    </source>
</evidence>
<organism evidence="1 2">
    <name type="scientific">Absidia repens</name>
    <dbReference type="NCBI Taxonomy" id="90262"/>
    <lineage>
        <taxon>Eukaryota</taxon>
        <taxon>Fungi</taxon>
        <taxon>Fungi incertae sedis</taxon>
        <taxon>Mucoromycota</taxon>
        <taxon>Mucoromycotina</taxon>
        <taxon>Mucoromycetes</taxon>
        <taxon>Mucorales</taxon>
        <taxon>Cunninghamellaceae</taxon>
        <taxon>Absidia</taxon>
    </lineage>
</organism>
<proteinExistence type="predicted"/>
<dbReference type="EMBL" id="MCGE01000036">
    <property type="protein sequence ID" value="ORZ07073.1"/>
    <property type="molecule type" value="Genomic_DNA"/>
</dbReference>
<dbReference type="Proteomes" id="UP000193560">
    <property type="component" value="Unassembled WGS sequence"/>
</dbReference>
<reference evidence="1 2" key="1">
    <citation type="submission" date="2016-07" db="EMBL/GenBank/DDBJ databases">
        <title>Pervasive Adenine N6-methylation of Active Genes in Fungi.</title>
        <authorList>
            <consortium name="DOE Joint Genome Institute"/>
            <person name="Mondo S.J."/>
            <person name="Dannebaum R.O."/>
            <person name="Kuo R.C."/>
            <person name="Labutti K."/>
            <person name="Haridas S."/>
            <person name="Kuo A."/>
            <person name="Salamov A."/>
            <person name="Ahrendt S.R."/>
            <person name="Lipzen A."/>
            <person name="Sullivan W."/>
            <person name="Andreopoulos W.B."/>
            <person name="Clum A."/>
            <person name="Lindquist E."/>
            <person name="Daum C."/>
            <person name="Ramamoorthy G.K."/>
            <person name="Gryganskyi A."/>
            <person name="Culley D."/>
            <person name="Magnuson J.K."/>
            <person name="James T.Y."/>
            <person name="O'Malley M.A."/>
            <person name="Stajich J.E."/>
            <person name="Spatafora J.W."/>
            <person name="Visel A."/>
            <person name="Grigoriev I.V."/>
        </authorList>
    </citation>
    <scope>NUCLEOTIDE SEQUENCE [LARGE SCALE GENOMIC DNA]</scope>
    <source>
        <strain evidence="1 2">NRRL 1336</strain>
    </source>
</reference>
<evidence type="ECO:0000313" key="1">
    <source>
        <dbReference type="EMBL" id="ORZ07073.1"/>
    </source>
</evidence>
<comment type="caution">
    <text evidence="1">The sequence shown here is derived from an EMBL/GenBank/DDBJ whole genome shotgun (WGS) entry which is preliminary data.</text>
</comment>
<keyword evidence="2" id="KW-1185">Reference proteome</keyword>